<dbReference type="Pfam" id="PF13997">
    <property type="entry name" value="YqjK"/>
    <property type="match status" value="1"/>
</dbReference>
<protein>
    <recommendedName>
        <fullName evidence="2">YqjK-like protein</fullName>
    </recommendedName>
</protein>
<dbReference type="AlphaFoldDB" id="A0A1J5RNR8"/>
<sequence>MNTKLIDLALKKQRLQLQSAALRDALAESAGTYKSAFALADRMRLGAAWLRRHPALPVAALVTILVARPRAVLRLAGRGWLLWGTVKQLRATAESVLAHVPGASGR</sequence>
<accession>A0A1J5RNR8</accession>
<comment type="caution">
    <text evidence="1">The sequence shown here is derived from an EMBL/GenBank/DDBJ whole genome shotgun (WGS) entry which is preliminary data.</text>
</comment>
<name>A0A1J5RNR8_9ZZZZ</name>
<gene>
    <name evidence="1" type="ORF">GALL_202980</name>
</gene>
<evidence type="ECO:0008006" key="2">
    <source>
        <dbReference type="Google" id="ProtNLM"/>
    </source>
</evidence>
<proteinExistence type="predicted"/>
<organism evidence="1">
    <name type="scientific">mine drainage metagenome</name>
    <dbReference type="NCBI Taxonomy" id="410659"/>
    <lineage>
        <taxon>unclassified sequences</taxon>
        <taxon>metagenomes</taxon>
        <taxon>ecological metagenomes</taxon>
    </lineage>
</organism>
<evidence type="ECO:0000313" key="1">
    <source>
        <dbReference type="EMBL" id="OIQ97678.1"/>
    </source>
</evidence>
<dbReference type="EMBL" id="MLJW01000129">
    <property type="protein sequence ID" value="OIQ97678.1"/>
    <property type="molecule type" value="Genomic_DNA"/>
</dbReference>
<reference evidence="1" key="1">
    <citation type="submission" date="2016-10" db="EMBL/GenBank/DDBJ databases">
        <title>Sequence of Gallionella enrichment culture.</title>
        <authorList>
            <person name="Poehlein A."/>
            <person name="Muehling M."/>
            <person name="Daniel R."/>
        </authorList>
    </citation>
    <scope>NUCLEOTIDE SEQUENCE</scope>
</reference>
<dbReference type="InterPro" id="IPR025612">
    <property type="entry name" value="YqjK"/>
</dbReference>